<feature type="region of interest" description="Disordered" evidence="1">
    <location>
        <begin position="43"/>
        <end position="84"/>
    </location>
</feature>
<dbReference type="EMBL" id="SJZI01000009">
    <property type="protein sequence ID" value="TCJ17043.1"/>
    <property type="molecule type" value="Genomic_DNA"/>
</dbReference>
<evidence type="ECO:0008006" key="5">
    <source>
        <dbReference type="Google" id="ProtNLM"/>
    </source>
</evidence>
<evidence type="ECO:0000256" key="1">
    <source>
        <dbReference type="SAM" id="MobiDB-lite"/>
    </source>
</evidence>
<feature type="compositionally biased region" description="Basic and acidic residues" evidence="1">
    <location>
        <begin position="71"/>
        <end position="84"/>
    </location>
</feature>
<keyword evidence="4" id="KW-1185">Reference proteome</keyword>
<gene>
    <name evidence="3" type="ORF">EPD60_06955</name>
</gene>
<keyword evidence="2" id="KW-1133">Transmembrane helix</keyword>
<organism evidence="3 4">
    <name type="scientific">Flaviaesturariibacter flavus</name>
    <dbReference type="NCBI Taxonomy" id="2502780"/>
    <lineage>
        <taxon>Bacteria</taxon>
        <taxon>Pseudomonadati</taxon>
        <taxon>Bacteroidota</taxon>
        <taxon>Chitinophagia</taxon>
        <taxon>Chitinophagales</taxon>
        <taxon>Chitinophagaceae</taxon>
        <taxon>Flaviaestuariibacter</taxon>
    </lineage>
</organism>
<dbReference type="Proteomes" id="UP000295334">
    <property type="component" value="Unassembled WGS sequence"/>
</dbReference>
<protein>
    <recommendedName>
        <fullName evidence="5">DUF4834 family protein</fullName>
    </recommendedName>
</protein>
<accession>A0A4R1BIE7</accession>
<dbReference type="AlphaFoldDB" id="A0A4R1BIE7"/>
<sequence length="84" mass="9787">MLAVLFYIFLAYLLFRFVFGFLVPIIRTTRQVKRGFREMNERMGSFGGQHPEDLHSAQAPGQRSQVNSKAPSKDDYIDFEEIKE</sequence>
<name>A0A4R1BIE7_9BACT</name>
<keyword evidence="2" id="KW-0472">Membrane</keyword>
<feature type="transmembrane region" description="Helical" evidence="2">
    <location>
        <begin position="6"/>
        <end position="26"/>
    </location>
</feature>
<dbReference type="OrthoDB" id="680848at2"/>
<evidence type="ECO:0000256" key="2">
    <source>
        <dbReference type="SAM" id="Phobius"/>
    </source>
</evidence>
<evidence type="ECO:0000313" key="3">
    <source>
        <dbReference type="EMBL" id="TCJ17043.1"/>
    </source>
</evidence>
<feature type="compositionally biased region" description="Polar residues" evidence="1">
    <location>
        <begin position="59"/>
        <end position="70"/>
    </location>
</feature>
<evidence type="ECO:0000313" key="4">
    <source>
        <dbReference type="Proteomes" id="UP000295334"/>
    </source>
</evidence>
<dbReference type="RefSeq" id="WP_131448235.1">
    <property type="nucleotide sequence ID" value="NZ_SJZI01000009.1"/>
</dbReference>
<reference evidence="3 4" key="1">
    <citation type="submission" date="2019-03" db="EMBL/GenBank/DDBJ databases">
        <authorList>
            <person name="Kim M.K.M."/>
        </authorList>
    </citation>
    <scope>NUCLEOTIDE SEQUENCE [LARGE SCALE GENOMIC DNA]</scope>
    <source>
        <strain evidence="3 4">17J68-12</strain>
    </source>
</reference>
<proteinExistence type="predicted"/>
<keyword evidence="2" id="KW-0812">Transmembrane</keyword>
<comment type="caution">
    <text evidence="3">The sequence shown here is derived from an EMBL/GenBank/DDBJ whole genome shotgun (WGS) entry which is preliminary data.</text>
</comment>